<dbReference type="Proteomes" id="UP000467327">
    <property type="component" value="Chromosome"/>
</dbReference>
<dbReference type="PANTHER" id="PTHR30409">
    <property type="entry name" value="CARBAMATE KINASE"/>
    <property type="match status" value="1"/>
</dbReference>
<keyword evidence="2 4" id="KW-0808">Transferase</keyword>
<dbReference type="NCBIfam" id="NF009007">
    <property type="entry name" value="PRK12352.1"/>
    <property type="match status" value="1"/>
</dbReference>
<dbReference type="InterPro" id="IPR001048">
    <property type="entry name" value="Asp/Glu/Uridylate_kinase"/>
</dbReference>
<evidence type="ECO:0000256" key="1">
    <source>
        <dbReference type="ARBA" id="ARBA00011066"/>
    </source>
</evidence>
<keyword evidence="3 4" id="KW-0418">Kinase</keyword>
<dbReference type="PIRSF" id="PIRSF000723">
    <property type="entry name" value="Carbamate_kin"/>
    <property type="match status" value="1"/>
</dbReference>
<evidence type="ECO:0000256" key="4">
    <source>
        <dbReference type="PIRNR" id="PIRNR000723"/>
    </source>
</evidence>
<protein>
    <recommendedName>
        <fullName evidence="4">Carbamate kinase</fullName>
    </recommendedName>
</protein>
<dbReference type="RefSeq" id="WP_115320812.1">
    <property type="nucleotide sequence ID" value="NZ_AP022561.1"/>
</dbReference>
<comment type="similarity">
    <text evidence="1 4">Belongs to the carbamate kinase family.</text>
</comment>
<dbReference type="PANTHER" id="PTHR30409:SF1">
    <property type="entry name" value="CARBAMATE KINASE-RELATED"/>
    <property type="match status" value="1"/>
</dbReference>
<dbReference type="GO" id="GO:0005829">
    <property type="term" value="C:cytosol"/>
    <property type="evidence" value="ECO:0007669"/>
    <property type="project" value="TreeGrafter"/>
</dbReference>
<dbReference type="InterPro" id="IPR003964">
    <property type="entry name" value="Carb_kinase"/>
</dbReference>
<dbReference type="EMBL" id="AP022561">
    <property type="protein sequence ID" value="BBX08898.1"/>
    <property type="molecule type" value="Genomic_DNA"/>
</dbReference>
<organism evidence="6 7">
    <name type="scientific">Mycolicibacterium aichiense</name>
    <dbReference type="NCBI Taxonomy" id="1799"/>
    <lineage>
        <taxon>Bacteria</taxon>
        <taxon>Bacillati</taxon>
        <taxon>Actinomycetota</taxon>
        <taxon>Actinomycetes</taxon>
        <taxon>Mycobacteriales</taxon>
        <taxon>Mycobacteriaceae</taxon>
        <taxon>Mycolicibacterium</taxon>
    </lineage>
</organism>
<accession>A0AAD1MCU1</accession>
<reference evidence="6 7" key="1">
    <citation type="journal article" date="2019" name="Emerg. Microbes Infect.">
        <title>Comprehensive subspecies identification of 175 nontuberculous mycobacteria species based on 7547 genomic profiles.</title>
        <authorList>
            <person name="Matsumoto Y."/>
            <person name="Kinjo T."/>
            <person name="Motooka D."/>
            <person name="Nabeya D."/>
            <person name="Jung N."/>
            <person name="Uechi K."/>
            <person name="Horii T."/>
            <person name="Iida T."/>
            <person name="Fujita J."/>
            <person name="Nakamura S."/>
        </authorList>
    </citation>
    <scope>NUCLEOTIDE SEQUENCE [LARGE SCALE GENOMIC DNA]</scope>
    <source>
        <strain evidence="6 7">JCM 6376</strain>
    </source>
</reference>
<feature type="domain" description="Aspartate/glutamate/uridylate kinase" evidence="5">
    <location>
        <begin position="3"/>
        <end position="283"/>
    </location>
</feature>
<evidence type="ECO:0000256" key="3">
    <source>
        <dbReference type="ARBA" id="ARBA00022777"/>
    </source>
</evidence>
<dbReference type="Pfam" id="PF00696">
    <property type="entry name" value="AA_kinase"/>
    <property type="match status" value="1"/>
</dbReference>
<evidence type="ECO:0000256" key="2">
    <source>
        <dbReference type="ARBA" id="ARBA00022679"/>
    </source>
</evidence>
<dbReference type="CDD" id="cd04235">
    <property type="entry name" value="AAK_CK"/>
    <property type="match status" value="1"/>
</dbReference>
<evidence type="ECO:0000259" key="5">
    <source>
        <dbReference type="Pfam" id="PF00696"/>
    </source>
</evidence>
<dbReference type="KEGG" id="maic:MAIC_37010"/>
<sequence>MSTAIVAFGGNALVTDAEHDSIPQQYDTVSRTVGPLIDMVEQGWKLVVSHGNGPQVGFILRRSELAQGEVDPVPVDYAVADTQGAIGYMFVKALRNELARRGLSRPVVALVTHSVVSVDDPAFTNPTKPVGSFLTEDRARALANSLCWTIAEDAGRGWRRTVASPRPTTILETDVIRQLLDGGAIVVAVGGGGIPVALEPDGTVVGVEAVVDKDIASGLLAHELGAELLLIPTGVARVAIGFGTPAETWLDTITVDQARDYIASGQFGKGSMEPKVEAVADFVATTPGSVGVIGAAEEIPAILAGTSGTRIVGDAPGPTNE</sequence>
<dbReference type="GO" id="GO:0008804">
    <property type="term" value="F:carbamate kinase activity"/>
    <property type="evidence" value="ECO:0007669"/>
    <property type="project" value="InterPro"/>
</dbReference>
<gene>
    <name evidence="6" type="ORF">MAIC_37010</name>
</gene>
<dbReference type="SUPFAM" id="SSF53633">
    <property type="entry name" value="Carbamate kinase-like"/>
    <property type="match status" value="1"/>
</dbReference>
<name>A0AAD1MCU1_9MYCO</name>
<keyword evidence="7" id="KW-1185">Reference proteome</keyword>
<dbReference type="PRINTS" id="PR01469">
    <property type="entry name" value="CARBMTKINASE"/>
</dbReference>
<dbReference type="InterPro" id="IPR036393">
    <property type="entry name" value="AceGlu_kinase-like_sf"/>
</dbReference>
<proteinExistence type="inferred from homology"/>
<evidence type="ECO:0000313" key="7">
    <source>
        <dbReference type="Proteomes" id="UP000467327"/>
    </source>
</evidence>
<dbReference type="AlphaFoldDB" id="A0AAD1MCU1"/>
<dbReference type="GO" id="GO:0019546">
    <property type="term" value="P:L-arginine deiminase pathway"/>
    <property type="evidence" value="ECO:0007669"/>
    <property type="project" value="TreeGrafter"/>
</dbReference>
<evidence type="ECO:0000313" key="6">
    <source>
        <dbReference type="EMBL" id="BBX08898.1"/>
    </source>
</evidence>
<dbReference type="Gene3D" id="3.40.1160.10">
    <property type="entry name" value="Acetylglutamate kinase-like"/>
    <property type="match status" value="1"/>
</dbReference>